<proteinExistence type="predicted"/>
<dbReference type="AlphaFoldDB" id="A0A7C4FIP8"/>
<reference evidence="1" key="1">
    <citation type="journal article" date="2020" name="mSystems">
        <title>Genome- and Community-Level Interaction Insights into Carbon Utilization and Element Cycling Functions of Hydrothermarchaeota in Hydrothermal Sediment.</title>
        <authorList>
            <person name="Zhou Z."/>
            <person name="Liu Y."/>
            <person name="Xu W."/>
            <person name="Pan J."/>
            <person name="Luo Z.H."/>
            <person name="Li M."/>
        </authorList>
    </citation>
    <scope>NUCLEOTIDE SEQUENCE [LARGE SCALE GENOMIC DNA]</scope>
    <source>
        <strain evidence="1">SpSt-732</strain>
    </source>
</reference>
<name>A0A7C4FIP8_9CREN</name>
<evidence type="ECO:0000313" key="1">
    <source>
        <dbReference type="EMBL" id="HGI88408.1"/>
    </source>
</evidence>
<dbReference type="EMBL" id="DTFF01000073">
    <property type="protein sequence ID" value="HGI88408.1"/>
    <property type="molecule type" value="Genomic_DNA"/>
</dbReference>
<accession>A0A7C4FIP8</accession>
<organism evidence="1">
    <name type="scientific">Ignisphaera aggregans</name>
    <dbReference type="NCBI Taxonomy" id="334771"/>
    <lineage>
        <taxon>Archaea</taxon>
        <taxon>Thermoproteota</taxon>
        <taxon>Thermoprotei</taxon>
        <taxon>Desulfurococcales</taxon>
        <taxon>Desulfurococcaceae</taxon>
        <taxon>Ignisphaera</taxon>
    </lineage>
</organism>
<sequence>MGMVNGKSLHIRVFTALFILLVSLCIVEAGSAVPLNVWSPTLENICSFLKALFIKLELGVGCVRENLIVEPSVCYLTTNFLAEHVLRYLCGEVLIADKIRAFLERYRVDFYGYY</sequence>
<gene>
    <name evidence="1" type="ORF">ENV14_08505</name>
</gene>
<comment type="caution">
    <text evidence="1">The sequence shown here is derived from an EMBL/GenBank/DDBJ whole genome shotgun (WGS) entry which is preliminary data.</text>
</comment>
<protein>
    <submittedName>
        <fullName evidence="1">Uncharacterized protein</fullName>
    </submittedName>
</protein>